<evidence type="ECO:0000256" key="2">
    <source>
        <dbReference type="SAM" id="MobiDB-lite"/>
    </source>
</evidence>
<feature type="domain" description="SWIM-type" evidence="3">
    <location>
        <begin position="173"/>
        <end position="208"/>
    </location>
</feature>
<name>A0A2P4QP13_RHIID</name>
<dbReference type="VEuPathDB" id="FungiDB:RhiirFUN_009401"/>
<evidence type="ECO:0000256" key="1">
    <source>
        <dbReference type="PROSITE-ProRule" id="PRU00325"/>
    </source>
</evidence>
<sequence>MSSPNPPVFLEHKLDKLYESNVYEPEYVVNITEDEENGNLSLQVGQTFETFEEVEAFLAQYCEQNGFEYRKRRVEYDDNNIIRKRTYECTKASQYQPKKDKDPEKHRNQSSGSIGCQWHLNDVEYLFENDSIESKFGWKQTLVKALLSKIPKSLISEIWAIQLSIGVQPWLEQHVILLADGSHLCTCLMLINKGIICSHFIKVLTKSTAAFFNISLIPSRWYGDQVAQFSEDEIRTSPLIQLCNVQNKSIQTSIQTDFLYLSDIYGGNVFTPILKEVVSKRQQYAKAYELQKKAYNFATRIGQESEYINLLKNFIHTMEISLEEVANEKENSVENQKITNPIYIKPRIALSETSVHGNYSLSGDQGNVLANSKHSLSDENYESNNYKRMKKCGRYKQYAMHNRRICNVDLGNSL</sequence>
<accession>A0A2P4QP13</accession>
<feature type="compositionally biased region" description="Basic and acidic residues" evidence="2">
    <location>
        <begin position="97"/>
        <end position="107"/>
    </location>
</feature>
<keyword evidence="1" id="KW-0862">Zinc</keyword>
<reference evidence="4 5" key="1">
    <citation type="journal article" date="2013" name="Proc. Natl. Acad. Sci. U.S.A.">
        <title>Genome of an arbuscular mycorrhizal fungus provides insight into the oldest plant symbiosis.</title>
        <authorList>
            <person name="Tisserant E."/>
            <person name="Malbreil M."/>
            <person name="Kuo A."/>
            <person name="Kohler A."/>
            <person name="Symeonidi A."/>
            <person name="Balestrini R."/>
            <person name="Charron P."/>
            <person name="Duensing N."/>
            <person name="Frei Dit Frey N."/>
            <person name="Gianinazzi-Pearson V."/>
            <person name="Gilbert L.B."/>
            <person name="Handa Y."/>
            <person name="Herr J.R."/>
            <person name="Hijri M."/>
            <person name="Koul R."/>
            <person name="Kawaguchi M."/>
            <person name="Krajinski F."/>
            <person name="Lammers P.J."/>
            <person name="Masclaux F.G."/>
            <person name="Murat C."/>
            <person name="Morin E."/>
            <person name="Ndikumana S."/>
            <person name="Pagni M."/>
            <person name="Petitpierre D."/>
            <person name="Requena N."/>
            <person name="Rosikiewicz P."/>
            <person name="Riley R."/>
            <person name="Saito K."/>
            <person name="San Clemente H."/>
            <person name="Shapiro H."/>
            <person name="van Tuinen D."/>
            <person name="Becard G."/>
            <person name="Bonfante P."/>
            <person name="Paszkowski U."/>
            <person name="Shachar-Hill Y.Y."/>
            <person name="Tuskan G.A."/>
            <person name="Young P.W."/>
            <person name="Sanders I.R."/>
            <person name="Henrissat B."/>
            <person name="Rensing S.A."/>
            <person name="Grigoriev I.V."/>
            <person name="Corradi N."/>
            <person name="Roux C."/>
            <person name="Martin F."/>
        </authorList>
    </citation>
    <scope>NUCLEOTIDE SEQUENCE [LARGE SCALE GENOMIC DNA]</scope>
    <source>
        <strain evidence="4 5">DAOM 197198</strain>
    </source>
</reference>
<evidence type="ECO:0000313" key="4">
    <source>
        <dbReference type="EMBL" id="POG79298.1"/>
    </source>
</evidence>
<dbReference type="Proteomes" id="UP000018888">
    <property type="component" value="Unassembled WGS sequence"/>
</dbReference>
<gene>
    <name evidence="4" type="ORF">GLOIN_2v1472538</name>
</gene>
<proteinExistence type="predicted"/>
<dbReference type="EMBL" id="AUPC02000026">
    <property type="protein sequence ID" value="POG79298.1"/>
    <property type="molecule type" value="Genomic_DNA"/>
</dbReference>
<comment type="caution">
    <text evidence="4">The sequence shown here is derived from an EMBL/GenBank/DDBJ whole genome shotgun (WGS) entry which is preliminary data.</text>
</comment>
<dbReference type="GO" id="GO:0008270">
    <property type="term" value="F:zinc ion binding"/>
    <property type="evidence" value="ECO:0007669"/>
    <property type="project" value="UniProtKB-KW"/>
</dbReference>
<evidence type="ECO:0000313" key="5">
    <source>
        <dbReference type="Proteomes" id="UP000018888"/>
    </source>
</evidence>
<keyword evidence="5" id="KW-1185">Reference proteome</keyword>
<dbReference type="AlphaFoldDB" id="A0A2P4QP13"/>
<organism evidence="4 5">
    <name type="scientific">Rhizophagus irregularis (strain DAOM 181602 / DAOM 197198 / MUCL 43194)</name>
    <name type="common">Arbuscular mycorrhizal fungus</name>
    <name type="synonym">Glomus intraradices</name>
    <dbReference type="NCBI Taxonomy" id="747089"/>
    <lineage>
        <taxon>Eukaryota</taxon>
        <taxon>Fungi</taxon>
        <taxon>Fungi incertae sedis</taxon>
        <taxon>Mucoromycota</taxon>
        <taxon>Glomeromycotina</taxon>
        <taxon>Glomeromycetes</taxon>
        <taxon>Glomerales</taxon>
        <taxon>Glomeraceae</taxon>
        <taxon>Rhizophagus</taxon>
    </lineage>
</organism>
<dbReference type="InterPro" id="IPR007527">
    <property type="entry name" value="Znf_SWIM"/>
</dbReference>
<keyword evidence="1" id="KW-0863">Zinc-finger</keyword>
<reference evidence="4 5" key="2">
    <citation type="journal article" date="2018" name="New Phytol.">
        <title>High intraspecific genome diversity in the model arbuscular mycorrhizal symbiont Rhizophagus irregularis.</title>
        <authorList>
            <person name="Chen E.C.H."/>
            <person name="Morin E."/>
            <person name="Beaudet D."/>
            <person name="Noel J."/>
            <person name="Yildirir G."/>
            <person name="Ndikumana S."/>
            <person name="Charron P."/>
            <person name="St-Onge C."/>
            <person name="Giorgi J."/>
            <person name="Kruger M."/>
            <person name="Marton T."/>
            <person name="Ropars J."/>
            <person name="Grigoriev I.V."/>
            <person name="Hainaut M."/>
            <person name="Henrissat B."/>
            <person name="Roux C."/>
            <person name="Martin F."/>
            <person name="Corradi N."/>
        </authorList>
    </citation>
    <scope>NUCLEOTIDE SEQUENCE [LARGE SCALE GENOMIC DNA]</scope>
    <source>
        <strain evidence="4 5">DAOM 197198</strain>
    </source>
</reference>
<dbReference type="PANTHER" id="PTHR47718">
    <property type="entry name" value="OS01G0519700 PROTEIN"/>
    <property type="match status" value="1"/>
</dbReference>
<feature type="region of interest" description="Disordered" evidence="2">
    <location>
        <begin position="92"/>
        <end position="113"/>
    </location>
</feature>
<protein>
    <recommendedName>
        <fullName evidence="3">SWIM-type domain-containing protein</fullName>
    </recommendedName>
</protein>
<keyword evidence="1" id="KW-0479">Metal-binding</keyword>
<evidence type="ECO:0000259" key="3">
    <source>
        <dbReference type="PROSITE" id="PS50966"/>
    </source>
</evidence>
<dbReference type="PROSITE" id="PS50966">
    <property type="entry name" value="ZF_SWIM"/>
    <property type="match status" value="1"/>
</dbReference>